<evidence type="ECO:0000313" key="1">
    <source>
        <dbReference type="EMBL" id="TPX43787.1"/>
    </source>
</evidence>
<organism evidence="1 4">
    <name type="scientific">Synchytrium endobioticum</name>
    <dbReference type="NCBI Taxonomy" id="286115"/>
    <lineage>
        <taxon>Eukaryota</taxon>
        <taxon>Fungi</taxon>
        <taxon>Fungi incertae sedis</taxon>
        <taxon>Chytridiomycota</taxon>
        <taxon>Chytridiomycota incertae sedis</taxon>
        <taxon>Chytridiomycetes</taxon>
        <taxon>Synchytriales</taxon>
        <taxon>Synchytriaceae</taxon>
        <taxon>Synchytrium</taxon>
    </lineage>
</organism>
<protein>
    <submittedName>
        <fullName evidence="1">Uncharacterized protein</fullName>
    </submittedName>
</protein>
<dbReference type="EMBL" id="QEAN01000104">
    <property type="protein sequence ID" value="TPX48221.1"/>
    <property type="molecule type" value="Genomic_DNA"/>
</dbReference>
<dbReference type="Proteomes" id="UP000317494">
    <property type="component" value="Unassembled WGS sequence"/>
</dbReference>
<gene>
    <name evidence="1" type="ORF">SeLEV6574_g04876</name>
    <name evidence="2" type="ORF">SeMB42_g03076</name>
</gene>
<dbReference type="OrthoDB" id="5397701at2759"/>
<evidence type="ECO:0000313" key="4">
    <source>
        <dbReference type="Proteomes" id="UP000320475"/>
    </source>
</evidence>
<sequence>MRATRNVLWRTRLFSTTRSTNHSSRPVPSLESPPLKVTSYPYDLFVHPPLSGSKGSALSFVKQPSACRGLPELAKIGWILDENYQALSPDNVHVNPLFEALLHDVLRESIHTSTQVIYAAATQREGFLNINDARTFVPYGRVAEAEDILGFVRLDTGTIVPDTYERCPTHRIVSTHGLFQLSEEMHGKLLQRLSRVGLS</sequence>
<keyword evidence="3" id="KW-1185">Reference proteome</keyword>
<proteinExistence type="predicted"/>
<dbReference type="PANTHER" id="PTHR37331">
    <property type="entry name" value="YALI0F11671P"/>
    <property type="match status" value="1"/>
</dbReference>
<dbReference type="EMBL" id="QEAM01000209">
    <property type="protein sequence ID" value="TPX43787.1"/>
    <property type="molecule type" value="Genomic_DNA"/>
</dbReference>
<dbReference type="AlphaFoldDB" id="A0A507CX48"/>
<reference evidence="3 4" key="1">
    <citation type="journal article" date="2019" name="Sci. Rep.">
        <title>Comparative genomics of chytrid fungi reveal insights into the obligate biotrophic and pathogenic lifestyle of Synchytrium endobioticum.</title>
        <authorList>
            <person name="van de Vossenberg B.T.L.H."/>
            <person name="Warris S."/>
            <person name="Nguyen H.D.T."/>
            <person name="van Gent-Pelzer M.P.E."/>
            <person name="Joly D.L."/>
            <person name="van de Geest H.C."/>
            <person name="Bonants P.J.M."/>
            <person name="Smith D.S."/>
            <person name="Levesque C.A."/>
            <person name="van der Lee T.A.J."/>
        </authorList>
    </citation>
    <scope>NUCLEOTIDE SEQUENCE [LARGE SCALE GENOMIC DNA]</scope>
    <source>
        <strain evidence="1 4">LEV6574</strain>
        <strain evidence="2 3">MB42</strain>
    </source>
</reference>
<dbReference type="Proteomes" id="UP000320475">
    <property type="component" value="Unassembled WGS sequence"/>
</dbReference>
<evidence type="ECO:0000313" key="3">
    <source>
        <dbReference type="Proteomes" id="UP000317494"/>
    </source>
</evidence>
<name>A0A507CX48_9FUNG</name>
<comment type="caution">
    <text evidence="1">The sequence shown here is derived from an EMBL/GenBank/DDBJ whole genome shotgun (WGS) entry which is preliminary data.</text>
</comment>
<accession>A0A507CX48</accession>
<dbReference type="VEuPathDB" id="FungiDB:SeMB42_g03076"/>
<evidence type="ECO:0000313" key="2">
    <source>
        <dbReference type="EMBL" id="TPX48221.1"/>
    </source>
</evidence>
<dbReference type="STRING" id="286115.A0A507CX48"/>
<dbReference type="PANTHER" id="PTHR37331:SF1">
    <property type="entry name" value="YALI0F11671P"/>
    <property type="match status" value="1"/>
</dbReference>